<dbReference type="EMBL" id="CM023486">
    <property type="protein sequence ID" value="KAH6927427.1"/>
    <property type="molecule type" value="Genomic_DNA"/>
</dbReference>
<name>A0ACB7S2M7_HYAAI</name>
<comment type="caution">
    <text evidence="1">The sequence shown here is derived from an EMBL/GenBank/DDBJ whole genome shotgun (WGS) entry which is preliminary data.</text>
</comment>
<proteinExistence type="predicted"/>
<dbReference type="Proteomes" id="UP000821845">
    <property type="component" value="Chromosome 6"/>
</dbReference>
<keyword evidence="2" id="KW-1185">Reference proteome</keyword>
<gene>
    <name evidence="1" type="ORF">HPB50_003462</name>
</gene>
<reference evidence="1" key="1">
    <citation type="submission" date="2020-05" db="EMBL/GenBank/DDBJ databases">
        <title>Large-scale comparative analyses of tick genomes elucidate their genetic diversity and vector capacities.</title>
        <authorList>
            <person name="Jia N."/>
            <person name="Wang J."/>
            <person name="Shi W."/>
            <person name="Du L."/>
            <person name="Sun Y."/>
            <person name="Zhan W."/>
            <person name="Jiang J."/>
            <person name="Wang Q."/>
            <person name="Zhang B."/>
            <person name="Ji P."/>
            <person name="Sakyi L.B."/>
            <person name="Cui X."/>
            <person name="Yuan T."/>
            <person name="Jiang B."/>
            <person name="Yang W."/>
            <person name="Lam T.T.-Y."/>
            <person name="Chang Q."/>
            <person name="Ding S."/>
            <person name="Wang X."/>
            <person name="Zhu J."/>
            <person name="Ruan X."/>
            <person name="Zhao L."/>
            <person name="Wei J."/>
            <person name="Que T."/>
            <person name="Du C."/>
            <person name="Cheng J."/>
            <person name="Dai P."/>
            <person name="Han X."/>
            <person name="Huang E."/>
            <person name="Gao Y."/>
            <person name="Liu J."/>
            <person name="Shao H."/>
            <person name="Ye R."/>
            <person name="Li L."/>
            <person name="Wei W."/>
            <person name="Wang X."/>
            <person name="Wang C."/>
            <person name="Yang T."/>
            <person name="Huo Q."/>
            <person name="Li W."/>
            <person name="Guo W."/>
            <person name="Chen H."/>
            <person name="Zhou L."/>
            <person name="Ni X."/>
            <person name="Tian J."/>
            <person name="Zhou Y."/>
            <person name="Sheng Y."/>
            <person name="Liu T."/>
            <person name="Pan Y."/>
            <person name="Xia L."/>
            <person name="Li J."/>
            <person name="Zhao F."/>
            <person name="Cao W."/>
        </authorList>
    </citation>
    <scope>NUCLEOTIDE SEQUENCE</scope>
    <source>
        <strain evidence="1">Hyas-2018</strain>
    </source>
</reference>
<sequence>MPGSASESAAASFGDQVEVVRGDRVRPRAVYRRRAFRLMSVDSMRHRWRCSVTTCPSRLMTDKFGEKHVLFSFKDHDEDEHRATEERRRSQKTYRSEALVKIGEFMYVLERSVGEIKCWRCRYVSCPGRCRTSLDHNTLLHGPTTHTCHSIIQQEQQSRQTHHEPPQSPPKGVAGTSTGNEDNGEPACSPHVFLPGLLSPHRQATATAANMSPAKADGDSRRLLETCSRSPDAARAVPGQSSQGTPVKIELSDDDVDLDEDETSMISDDEDEGRTAAPVLEGRSPEQLVGSRRGSAGNDVRLARDASRASYEQRFISVFVTCFLRKKSWWRYRSGMRPVRAS</sequence>
<accession>A0ACB7S2M7</accession>
<evidence type="ECO:0000313" key="1">
    <source>
        <dbReference type="EMBL" id="KAH6927427.1"/>
    </source>
</evidence>
<protein>
    <submittedName>
        <fullName evidence="1">Uncharacterized protein</fullName>
    </submittedName>
</protein>
<organism evidence="1 2">
    <name type="scientific">Hyalomma asiaticum</name>
    <name type="common">Tick</name>
    <dbReference type="NCBI Taxonomy" id="266040"/>
    <lineage>
        <taxon>Eukaryota</taxon>
        <taxon>Metazoa</taxon>
        <taxon>Ecdysozoa</taxon>
        <taxon>Arthropoda</taxon>
        <taxon>Chelicerata</taxon>
        <taxon>Arachnida</taxon>
        <taxon>Acari</taxon>
        <taxon>Parasitiformes</taxon>
        <taxon>Ixodida</taxon>
        <taxon>Ixodoidea</taxon>
        <taxon>Ixodidae</taxon>
        <taxon>Hyalomminae</taxon>
        <taxon>Hyalomma</taxon>
    </lineage>
</organism>
<evidence type="ECO:0000313" key="2">
    <source>
        <dbReference type="Proteomes" id="UP000821845"/>
    </source>
</evidence>